<feature type="region of interest" description="Disordered" evidence="1">
    <location>
        <begin position="391"/>
        <end position="422"/>
    </location>
</feature>
<protein>
    <submittedName>
        <fullName evidence="2">Uncharacterized protein</fullName>
    </submittedName>
</protein>
<organism evidence="2 3">
    <name type="scientific">Schistocephalus solidus</name>
    <name type="common">Tapeworm</name>
    <dbReference type="NCBI Taxonomy" id="70667"/>
    <lineage>
        <taxon>Eukaryota</taxon>
        <taxon>Metazoa</taxon>
        <taxon>Spiralia</taxon>
        <taxon>Lophotrochozoa</taxon>
        <taxon>Platyhelminthes</taxon>
        <taxon>Cestoda</taxon>
        <taxon>Eucestoda</taxon>
        <taxon>Diphyllobothriidea</taxon>
        <taxon>Diphyllobothriidae</taxon>
        <taxon>Schistocephalus</taxon>
    </lineage>
</organism>
<feature type="compositionally biased region" description="Polar residues" evidence="1">
    <location>
        <begin position="732"/>
        <end position="759"/>
    </location>
</feature>
<feature type="compositionally biased region" description="Polar residues" evidence="1">
    <location>
        <begin position="1047"/>
        <end position="1057"/>
    </location>
</feature>
<reference evidence="2 3" key="1">
    <citation type="submission" date="2018-11" db="EMBL/GenBank/DDBJ databases">
        <authorList>
            <consortium name="Pathogen Informatics"/>
        </authorList>
    </citation>
    <scope>NUCLEOTIDE SEQUENCE [LARGE SCALE GENOMIC DNA]</scope>
    <source>
        <strain evidence="2 3">NST_G2</strain>
    </source>
</reference>
<sequence length="1367" mass="147558">MDERSHYETEPIRLKATASTFVVAKACSPITKTADEEPVPHFQQPLTCSVSTPPDAEDIDKSTSEVSYYSPQTNRMPSHFGVAKAASPNMRYAVPDNKTLEVFVSGPSPDLRRSSLAIEGRPVGIECEDCQWPPPPSPVVSSPPLPLGPAFPRTSRIPKVVTQSATTSQDGLYPCDFPSDHRRNTLSSLTLDRLIQPICPPGDGRHLSVSYPDLQMKNVRPQPVVPESLSRSLGNLLTAPPAISSHCSSPMTSPRIKSFIPGIITKARPQVTLAAPQLHVPNIHSPAINTTVSVPVAEMTKAPRTPAHIDTAHPPSSPEFFQLTKYTVLHSGSFDFSCIQLPARLSSTTQHSIEPGREPRKSVVPKAPGVDQQSSPSSLLISRVGSYSLSQLLSDQSNPPPEANCESFGSMRLTQRSSSKTSLSDVDVPTLKLYVSQETPSAKMPASRGRIRRIVHQNQSCSAPVPPLLAADHVNVETAEPHNGDLRSSLSSGSESPSLSYPLTYEELETFQYTVTDRKQAILKKYLQKNLDGLRHDAATRMSSLTFEESSSTSLPTPLGTTSKTMPTSEELSSKFSSLTVSSMLPLSTSLRDITSDIDITSPSSPSTVFHSLPNSGSPADSSPDSPTPTTWPVRTFVQRNNNNRQNTVLLSKHPVHLALPTRIHRGSPWYQTHRMQFRQLSVVEEASEVDGVLLKGETVCVYSPERLENQQLNSSPSLPASTPASSSRPSDQFSCLSASTAPETETNRGHTTTVTPLSRASAGDGATGSLSSSEITTLRYLHDLPYTPKSPTMDKSDSAVSVTDTSFFTPYVTAISLSQQEHNDPVSLDLSAVTSHHLGVVVAPDNPVSTSVGLTYDSASQGLVSLSSGCTEGNSVQWMNYDPVLALLDAKKSQASPTSPLVEDDDDDVTFTELSAHMEEQIRLQGDGTETADPSPISITRMASSASLLSFLRHEKSCSSSLETYYEMRDVTPCKVPLSQPSTVLPVGVDHTECTKPLLSSAILSTSSSSVVGTNSESMHRATVSAGGQMMEAQPVGPETPKLTDSGVQTPGKQLANKTGSAVWGRLLSGTIASRARQRAIQEELKKSDGTSRQIPRIRVSKYSSRLKGPFELKAVECNRPLECIVEKTTNWRILHASGRTMNTKPTDFLTLPANLNFIRNRPVAPVSSRLARSQSPSHYKAESDTGNVAILEKSLTKKKSDSSNPGTSKAGPIKKSKGLFGSCRNMTDPYLASVSPRTLASTNPHPKPADIESSGSKICKKSSSDLNSLILNSPLTQEAPDLTANDSKITNAASVKLFESGLKRTSSHPSSSRLASTGSHSSRSKQGFNCEKSTERLRKEEAARTNRERVRQFDQASLMLHALQL</sequence>
<feature type="region of interest" description="Disordered" evidence="1">
    <location>
        <begin position="1303"/>
        <end position="1350"/>
    </location>
</feature>
<feature type="region of interest" description="Disordered" evidence="1">
    <location>
        <begin position="1238"/>
        <end position="1260"/>
    </location>
</feature>
<dbReference type="Proteomes" id="UP000275846">
    <property type="component" value="Unassembled WGS sequence"/>
</dbReference>
<feature type="region of interest" description="Disordered" evidence="1">
    <location>
        <begin position="1033"/>
        <end position="1057"/>
    </location>
</feature>
<accession>A0A3P7E013</accession>
<feature type="region of interest" description="Disordered" evidence="1">
    <location>
        <begin position="545"/>
        <end position="571"/>
    </location>
</feature>
<proteinExistence type="predicted"/>
<feature type="region of interest" description="Disordered" evidence="1">
    <location>
        <begin position="348"/>
        <end position="378"/>
    </location>
</feature>
<feature type="compositionally biased region" description="Low complexity" evidence="1">
    <location>
        <begin position="715"/>
        <end position="731"/>
    </location>
</feature>
<feature type="region of interest" description="Disordered" evidence="1">
    <location>
        <begin position="711"/>
        <end position="773"/>
    </location>
</feature>
<feature type="compositionally biased region" description="Low complexity" evidence="1">
    <location>
        <begin position="545"/>
        <end position="565"/>
    </location>
</feature>
<feature type="compositionally biased region" description="Polar residues" evidence="1">
    <location>
        <begin position="412"/>
        <end position="422"/>
    </location>
</feature>
<dbReference type="OrthoDB" id="10547340at2759"/>
<feature type="region of interest" description="Disordered" evidence="1">
    <location>
        <begin position="1168"/>
        <end position="1222"/>
    </location>
</feature>
<feature type="region of interest" description="Disordered" evidence="1">
    <location>
        <begin position="604"/>
        <end position="631"/>
    </location>
</feature>
<evidence type="ECO:0000313" key="2">
    <source>
        <dbReference type="EMBL" id="VDL93487.1"/>
    </source>
</evidence>
<keyword evidence="3" id="KW-1185">Reference proteome</keyword>
<feature type="compositionally biased region" description="Polar residues" evidence="1">
    <location>
        <begin position="1305"/>
        <end position="1329"/>
    </location>
</feature>
<dbReference type="EMBL" id="UYSU01033989">
    <property type="protein sequence ID" value="VDL93487.1"/>
    <property type="molecule type" value="Genomic_DNA"/>
</dbReference>
<name>A0A3P7E013_SCHSO</name>
<gene>
    <name evidence="2" type="ORF">SSLN_LOCUS7102</name>
</gene>
<feature type="compositionally biased region" description="Basic and acidic residues" evidence="1">
    <location>
        <begin position="1334"/>
        <end position="1350"/>
    </location>
</feature>
<evidence type="ECO:0000256" key="1">
    <source>
        <dbReference type="SAM" id="MobiDB-lite"/>
    </source>
</evidence>
<evidence type="ECO:0000313" key="3">
    <source>
        <dbReference type="Proteomes" id="UP000275846"/>
    </source>
</evidence>